<proteinExistence type="predicted"/>
<protein>
    <recommendedName>
        <fullName evidence="3">DUF2238 domain-containing protein</fullName>
    </recommendedName>
</protein>
<dbReference type="Pfam" id="PF09997">
    <property type="entry name" value="DUF2238"/>
    <property type="match status" value="1"/>
</dbReference>
<gene>
    <name evidence="1" type="ORF">GCM10009021_07840</name>
</gene>
<dbReference type="InterPro" id="IPR014509">
    <property type="entry name" value="YjdF-like"/>
</dbReference>
<comment type="caution">
    <text evidence="1">The sequence shown here is derived from an EMBL/GenBank/DDBJ whole genome shotgun (WGS) entry which is preliminary data.</text>
</comment>
<keyword evidence="2" id="KW-1185">Reference proteome</keyword>
<evidence type="ECO:0008006" key="3">
    <source>
        <dbReference type="Google" id="ProtNLM"/>
    </source>
</evidence>
<dbReference type="Proteomes" id="UP000608850">
    <property type="component" value="Unassembled WGS sequence"/>
</dbReference>
<name>A0A830G9I5_9EURY</name>
<sequence length="199" mass="21750">MDPSTRAGRATDRALRLGLLAVAVAGLRRRDPGAFVNALVGFAATFLPDVLERRTVLSVRPRHRVWVSAASLLHAIGMLGPYDETWWWDHLTHLCSASLVGTAAHLFARRRGHDTTRTVLAATLGLGVLWEAMEYAVHRTARRFGLEPLLVTYGPRDTALDLVFDALGGLCVVAFGDRLLGDRLLEDVEDEKGTAARGD</sequence>
<dbReference type="EMBL" id="BMOQ01000002">
    <property type="protein sequence ID" value="GGN10432.1"/>
    <property type="molecule type" value="Genomic_DNA"/>
</dbReference>
<accession>A0A830G9I5</accession>
<evidence type="ECO:0000313" key="2">
    <source>
        <dbReference type="Proteomes" id="UP000608850"/>
    </source>
</evidence>
<reference evidence="1 2" key="1">
    <citation type="journal article" date="2019" name="Int. J. Syst. Evol. Microbiol.">
        <title>The Global Catalogue of Microorganisms (GCM) 10K type strain sequencing project: providing services to taxonomists for standard genome sequencing and annotation.</title>
        <authorList>
            <consortium name="The Broad Institute Genomics Platform"/>
            <consortium name="The Broad Institute Genome Sequencing Center for Infectious Disease"/>
            <person name="Wu L."/>
            <person name="Ma J."/>
        </authorList>
    </citation>
    <scope>NUCLEOTIDE SEQUENCE [LARGE SCALE GENOMIC DNA]</scope>
    <source>
        <strain evidence="1 2">JCM 16331</strain>
    </source>
</reference>
<organism evidence="1 2">
    <name type="scientific">Halarchaeum nitratireducens</name>
    <dbReference type="NCBI Taxonomy" id="489913"/>
    <lineage>
        <taxon>Archaea</taxon>
        <taxon>Methanobacteriati</taxon>
        <taxon>Methanobacteriota</taxon>
        <taxon>Stenosarchaea group</taxon>
        <taxon>Halobacteria</taxon>
        <taxon>Halobacteriales</taxon>
        <taxon>Halobacteriaceae</taxon>
    </lineage>
</organism>
<evidence type="ECO:0000313" key="1">
    <source>
        <dbReference type="EMBL" id="GGN10432.1"/>
    </source>
</evidence>
<dbReference type="AlphaFoldDB" id="A0A830G9I5"/>